<accession>A0A9D2U101</accession>
<dbReference type="InterPro" id="IPR001672">
    <property type="entry name" value="G6P_Isomerase"/>
</dbReference>
<dbReference type="EMBL" id="DWUW01000363">
    <property type="protein sequence ID" value="HJD32787.1"/>
    <property type="molecule type" value="Genomic_DNA"/>
</dbReference>
<keyword evidence="5 6" id="KW-0413">Isomerase</keyword>
<dbReference type="AlphaFoldDB" id="A0A9D2U101"/>
<dbReference type="GO" id="GO:0048029">
    <property type="term" value="F:monosaccharide binding"/>
    <property type="evidence" value="ECO:0007669"/>
    <property type="project" value="TreeGrafter"/>
</dbReference>
<dbReference type="PANTHER" id="PTHR11469">
    <property type="entry name" value="GLUCOSE-6-PHOSPHATE ISOMERASE"/>
    <property type="match status" value="1"/>
</dbReference>
<dbReference type="GO" id="GO:0051156">
    <property type="term" value="P:glucose 6-phosphate metabolic process"/>
    <property type="evidence" value="ECO:0007669"/>
    <property type="project" value="TreeGrafter"/>
</dbReference>
<protein>
    <submittedName>
        <fullName evidence="6">Glucose-6-phosphate isomerase</fullName>
    </submittedName>
</protein>
<dbReference type="SUPFAM" id="SSF53697">
    <property type="entry name" value="SIS domain"/>
    <property type="match status" value="1"/>
</dbReference>
<evidence type="ECO:0000256" key="1">
    <source>
        <dbReference type="ARBA" id="ARBA00006604"/>
    </source>
</evidence>
<dbReference type="GO" id="GO:0006094">
    <property type="term" value="P:gluconeogenesis"/>
    <property type="evidence" value="ECO:0007669"/>
    <property type="project" value="UniProtKB-KW"/>
</dbReference>
<evidence type="ECO:0000256" key="3">
    <source>
        <dbReference type="ARBA" id="ARBA00022490"/>
    </source>
</evidence>
<feature type="non-terminal residue" evidence="6">
    <location>
        <position position="165"/>
    </location>
</feature>
<evidence type="ECO:0000256" key="5">
    <source>
        <dbReference type="ARBA" id="ARBA00023235"/>
    </source>
</evidence>
<name>A0A9D2U101_9FIRM</name>
<keyword evidence="3" id="KW-0963">Cytoplasm</keyword>
<gene>
    <name evidence="6" type="ORF">H9912_12720</name>
</gene>
<dbReference type="GO" id="GO:0005829">
    <property type="term" value="C:cytosol"/>
    <property type="evidence" value="ECO:0007669"/>
    <property type="project" value="TreeGrafter"/>
</dbReference>
<evidence type="ECO:0000313" key="7">
    <source>
        <dbReference type="Proteomes" id="UP000823851"/>
    </source>
</evidence>
<reference evidence="6" key="2">
    <citation type="submission" date="2021-04" db="EMBL/GenBank/DDBJ databases">
        <authorList>
            <person name="Gilroy R."/>
        </authorList>
    </citation>
    <scope>NUCLEOTIDE SEQUENCE</scope>
    <source>
        <strain evidence="6">ChiHjej8B7-25341</strain>
    </source>
</reference>
<organism evidence="6 7">
    <name type="scientific">Candidatus Eisenbergiella stercorigallinarum</name>
    <dbReference type="NCBI Taxonomy" id="2838557"/>
    <lineage>
        <taxon>Bacteria</taxon>
        <taxon>Bacillati</taxon>
        <taxon>Bacillota</taxon>
        <taxon>Clostridia</taxon>
        <taxon>Lachnospirales</taxon>
        <taxon>Lachnospiraceae</taxon>
        <taxon>Eisenbergiella</taxon>
    </lineage>
</organism>
<dbReference type="FunFam" id="3.40.50.10490:FF:000016">
    <property type="entry name" value="Glucose-6-phosphate isomerase"/>
    <property type="match status" value="1"/>
</dbReference>
<keyword evidence="4" id="KW-0324">Glycolysis</keyword>
<dbReference type="Gene3D" id="3.40.50.10490">
    <property type="entry name" value="Glucose-6-phosphate isomerase like protein, domain 1"/>
    <property type="match status" value="2"/>
</dbReference>
<comment type="caution">
    <text evidence="6">The sequence shown here is derived from an EMBL/GenBank/DDBJ whole genome shotgun (WGS) entry which is preliminary data.</text>
</comment>
<evidence type="ECO:0000256" key="2">
    <source>
        <dbReference type="ARBA" id="ARBA00022432"/>
    </source>
</evidence>
<dbReference type="InterPro" id="IPR046348">
    <property type="entry name" value="SIS_dom_sf"/>
</dbReference>
<dbReference type="Proteomes" id="UP000823851">
    <property type="component" value="Unassembled WGS sequence"/>
</dbReference>
<keyword evidence="2" id="KW-0312">Gluconeogenesis</keyword>
<comment type="similarity">
    <text evidence="1">Belongs to the GPI family.</text>
</comment>
<dbReference type="PROSITE" id="PS51463">
    <property type="entry name" value="P_GLUCOSE_ISOMERASE_3"/>
    <property type="match status" value="1"/>
</dbReference>
<evidence type="ECO:0000256" key="4">
    <source>
        <dbReference type="ARBA" id="ARBA00023152"/>
    </source>
</evidence>
<sequence length="165" mass="18395">MSKVTFDYSKAASFIGAHEVEFMKKTVCDAKDVLVSRTGAGNDFLGWIDLPVDYDKEEFARIKKAAAKIQSDSDVLLVIGIGGSYLGARAAIEFLRHSFYNSVSKEIRKTPEIYFVGNSISSTYIKHLIDVIGDRDFSINMISKSGTTTEPAIAFRVFKEMMEKK</sequence>
<dbReference type="GO" id="GO:0004347">
    <property type="term" value="F:glucose-6-phosphate isomerase activity"/>
    <property type="evidence" value="ECO:0007669"/>
    <property type="project" value="InterPro"/>
</dbReference>
<reference evidence="6" key="1">
    <citation type="journal article" date="2021" name="PeerJ">
        <title>Extensive microbial diversity within the chicken gut microbiome revealed by metagenomics and culture.</title>
        <authorList>
            <person name="Gilroy R."/>
            <person name="Ravi A."/>
            <person name="Getino M."/>
            <person name="Pursley I."/>
            <person name="Horton D.L."/>
            <person name="Alikhan N.F."/>
            <person name="Baker D."/>
            <person name="Gharbi K."/>
            <person name="Hall N."/>
            <person name="Watson M."/>
            <person name="Adriaenssens E.M."/>
            <person name="Foster-Nyarko E."/>
            <person name="Jarju S."/>
            <person name="Secka A."/>
            <person name="Antonio M."/>
            <person name="Oren A."/>
            <person name="Chaudhuri R.R."/>
            <person name="La Ragione R."/>
            <person name="Hildebrand F."/>
            <person name="Pallen M.J."/>
        </authorList>
    </citation>
    <scope>NUCLEOTIDE SEQUENCE</scope>
    <source>
        <strain evidence="6">ChiHjej8B7-25341</strain>
    </source>
</reference>
<dbReference type="PANTHER" id="PTHR11469:SF1">
    <property type="entry name" value="GLUCOSE-6-PHOSPHATE ISOMERASE"/>
    <property type="match status" value="1"/>
</dbReference>
<evidence type="ECO:0000313" key="6">
    <source>
        <dbReference type="EMBL" id="HJD32787.1"/>
    </source>
</evidence>
<dbReference type="GO" id="GO:0006096">
    <property type="term" value="P:glycolytic process"/>
    <property type="evidence" value="ECO:0007669"/>
    <property type="project" value="UniProtKB-KW"/>
</dbReference>
<proteinExistence type="inferred from homology"/>
<dbReference type="GO" id="GO:0097367">
    <property type="term" value="F:carbohydrate derivative binding"/>
    <property type="evidence" value="ECO:0007669"/>
    <property type="project" value="InterPro"/>
</dbReference>